<dbReference type="Gene3D" id="1.10.238.10">
    <property type="entry name" value="EF-hand"/>
    <property type="match status" value="3"/>
</dbReference>
<evidence type="ECO:0000256" key="10">
    <source>
        <dbReference type="ARBA" id="ARBA00022837"/>
    </source>
</evidence>
<evidence type="ECO:0000256" key="5">
    <source>
        <dbReference type="ARBA" id="ARBA00022723"/>
    </source>
</evidence>
<evidence type="ECO:0000256" key="12">
    <source>
        <dbReference type="ARBA" id="ARBA00023128"/>
    </source>
</evidence>
<dbReference type="CDD" id="cd01892">
    <property type="entry name" value="Miro2"/>
    <property type="match status" value="1"/>
</dbReference>
<dbReference type="InterPro" id="IPR052266">
    <property type="entry name" value="Miro-EF-hand_domain"/>
</dbReference>
<keyword evidence="9" id="KW-0378">Hydrolase</keyword>
<dbReference type="PANTHER" id="PTHR46819">
    <property type="entry name" value="EF-HAND CALCIUM-BINDING DOMAIN-CONTAINING PROTEIN 7"/>
    <property type="match status" value="1"/>
</dbReference>
<comment type="subcellular location">
    <subcellularLocation>
        <location evidence="1">Mitochondrion outer membrane</location>
        <topology evidence="1">Single-pass type IV membrane protein</topology>
    </subcellularLocation>
</comment>
<dbReference type="FunFam" id="1.10.238.10:FF:000011">
    <property type="entry name" value="Mitochondrial Rho GTPase"/>
    <property type="match status" value="1"/>
</dbReference>
<feature type="domain" description="EF-hand" evidence="15">
    <location>
        <begin position="153"/>
        <end position="188"/>
    </location>
</feature>
<keyword evidence="7" id="KW-0547">Nucleotide-binding</keyword>
<dbReference type="Gene3D" id="3.40.50.300">
    <property type="entry name" value="P-loop containing nucleotide triphosphate hydrolases"/>
    <property type="match status" value="1"/>
</dbReference>
<dbReference type="Pfam" id="PF08356">
    <property type="entry name" value="EF_assoc_2"/>
    <property type="match status" value="1"/>
</dbReference>
<evidence type="ECO:0000256" key="6">
    <source>
        <dbReference type="ARBA" id="ARBA00022737"/>
    </source>
</evidence>
<proteinExistence type="inferred from homology"/>
<keyword evidence="13" id="KW-0342">GTP-binding</keyword>
<dbReference type="FunFam" id="3.40.50.300:FF:000553">
    <property type="entry name" value="Mitochondrial Rho GTPase"/>
    <property type="match status" value="1"/>
</dbReference>
<evidence type="ECO:0000256" key="3">
    <source>
        <dbReference type="ARBA" id="ARBA00019119"/>
    </source>
</evidence>
<evidence type="ECO:0000259" key="15">
    <source>
        <dbReference type="PROSITE" id="PS50222"/>
    </source>
</evidence>
<keyword evidence="14" id="KW-0472">Membrane</keyword>
<dbReference type="InterPro" id="IPR020860">
    <property type="entry name" value="MIRO_dom"/>
</dbReference>
<evidence type="ECO:0000256" key="11">
    <source>
        <dbReference type="ARBA" id="ARBA00022989"/>
    </source>
</evidence>
<feature type="domain" description="EF-hand" evidence="15">
    <location>
        <begin position="101"/>
        <end position="136"/>
    </location>
</feature>
<keyword evidence="8" id="KW-1000">Mitochondrion outer membrane</keyword>
<protein>
    <recommendedName>
        <fullName evidence="3">Mitochondrial Rho GTPase 1</fullName>
    </recommendedName>
</protein>
<comment type="similarity">
    <text evidence="2">Belongs to the mitochondrial Rho GTPase family.</text>
</comment>
<dbReference type="InterPro" id="IPR013567">
    <property type="entry name" value="EF_hand_assoc_2"/>
</dbReference>
<evidence type="ECO:0000256" key="1">
    <source>
        <dbReference type="ARBA" id="ARBA00004200"/>
    </source>
</evidence>
<evidence type="ECO:0000256" key="13">
    <source>
        <dbReference type="ARBA" id="ARBA00023134"/>
    </source>
</evidence>
<name>A0A183GI50_HELPZ</name>
<evidence type="ECO:0000256" key="7">
    <source>
        <dbReference type="ARBA" id="ARBA00022741"/>
    </source>
</evidence>
<dbReference type="Pfam" id="PF08355">
    <property type="entry name" value="EF_assoc_1"/>
    <property type="match status" value="1"/>
</dbReference>
<feature type="domain" description="Miro" evidence="16">
    <location>
        <begin position="269"/>
        <end position="434"/>
    </location>
</feature>
<keyword evidence="5" id="KW-0479">Metal-binding</keyword>
<dbReference type="PANTHER" id="PTHR46819:SF1">
    <property type="entry name" value="EF-HAND CALCIUM-BINDING DOMAIN-CONTAINING PROTEIN 7"/>
    <property type="match status" value="1"/>
</dbReference>
<evidence type="ECO:0000256" key="8">
    <source>
        <dbReference type="ARBA" id="ARBA00022787"/>
    </source>
</evidence>
<keyword evidence="6" id="KW-0677">Repeat</keyword>
<evidence type="ECO:0000256" key="14">
    <source>
        <dbReference type="ARBA" id="ARBA00023136"/>
    </source>
</evidence>
<evidence type="ECO:0000256" key="2">
    <source>
        <dbReference type="ARBA" id="ARBA00007981"/>
    </source>
</evidence>
<evidence type="ECO:0000256" key="9">
    <source>
        <dbReference type="ARBA" id="ARBA00022801"/>
    </source>
</evidence>
<dbReference type="InterPro" id="IPR002048">
    <property type="entry name" value="EF_hand_dom"/>
</dbReference>
<dbReference type="InterPro" id="IPR013566">
    <property type="entry name" value="EF_hand_assoc_1"/>
</dbReference>
<dbReference type="InterPro" id="IPR018247">
    <property type="entry name" value="EF_Hand_1_Ca_BS"/>
</dbReference>
<dbReference type="PROSITE" id="PS51423">
    <property type="entry name" value="MIRO"/>
    <property type="match status" value="1"/>
</dbReference>
<keyword evidence="4" id="KW-0812">Transmembrane</keyword>
<dbReference type="GO" id="GO:0005525">
    <property type="term" value="F:GTP binding"/>
    <property type="evidence" value="ECO:0007669"/>
    <property type="project" value="UniProtKB-KW"/>
</dbReference>
<dbReference type="PROSITE" id="PS50222">
    <property type="entry name" value="EF_HAND_2"/>
    <property type="match status" value="2"/>
</dbReference>
<organism evidence="17 18">
    <name type="scientific">Heligmosomoides polygyrus</name>
    <name type="common">Parasitic roundworm</name>
    <dbReference type="NCBI Taxonomy" id="6339"/>
    <lineage>
        <taxon>Eukaryota</taxon>
        <taxon>Metazoa</taxon>
        <taxon>Ecdysozoa</taxon>
        <taxon>Nematoda</taxon>
        <taxon>Chromadorea</taxon>
        <taxon>Rhabditida</taxon>
        <taxon>Rhabditina</taxon>
        <taxon>Rhabditomorpha</taxon>
        <taxon>Strongyloidea</taxon>
        <taxon>Heligmosomidae</taxon>
        <taxon>Heligmosomoides</taxon>
    </lineage>
</organism>
<dbReference type="GO" id="GO:0005741">
    <property type="term" value="C:mitochondrial outer membrane"/>
    <property type="evidence" value="ECO:0007669"/>
    <property type="project" value="UniProtKB-SubCell"/>
</dbReference>
<dbReference type="InterPro" id="IPR027417">
    <property type="entry name" value="P-loop_NTPase"/>
</dbReference>
<dbReference type="SUPFAM" id="SSF47473">
    <property type="entry name" value="EF-hand"/>
    <property type="match status" value="1"/>
</dbReference>
<evidence type="ECO:0000259" key="16">
    <source>
        <dbReference type="PROSITE" id="PS51423"/>
    </source>
</evidence>
<keyword evidence="10" id="KW-0106">Calcium</keyword>
<evidence type="ECO:0000256" key="4">
    <source>
        <dbReference type="ARBA" id="ARBA00022692"/>
    </source>
</evidence>
<accession>A0A183GI50</accession>
<sequence length="470" mass="52651">LNDAELNEFQKLCFGIPLTSAAIEDVKRAVADGCSDGIVEGALSLPGFLYLNLLFIERGRHETTWTVLRKFGYESNLKLGEDYLYPRIQVPIGCSTELSPEGIQFLSALFEKHDEDKDQCLSPCELANLFSVCPTASLSREVPIGCSTELSPEGIQFLSALFEKHDEDKDQCLSPCELANLFSVCPTASLSREILSAVETNARGWITYAGYMAYWNMTTLINVSQTMEQLAYLGFAVGRSTQTRAGSAADAIKITRERKIDLTERGTTRRVFQCLVVGGKDTGKSVFMQSLVGRGLLDAMHTGRRHYPYVINRVKVKDESKYLLLREVDVLSPQDVLSGAETAADVVAFLYDISNPESFAFCATIYQKYFYRTRTPCVIIATKVEREEVEQRWEVSPEEFCRQFELPRPIRFTEGQIGVATSPIFEQLATMAVYPHLRRVYYLHDSNLLQKLTFGAALAALAGFLVFKNL</sequence>
<dbReference type="PROSITE" id="PS00018">
    <property type="entry name" value="EF_HAND_1"/>
    <property type="match status" value="2"/>
</dbReference>
<dbReference type="Proteomes" id="UP000050761">
    <property type="component" value="Unassembled WGS sequence"/>
</dbReference>
<evidence type="ECO:0000313" key="18">
    <source>
        <dbReference type="WBParaSite" id="HPBE_0002229101-mRNA-1"/>
    </source>
</evidence>
<keyword evidence="12" id="KW-0496">Mitochondrion</keyword>
<dbReference type="SUPFAM" id="SSF52540">
    <property type="entry name" value="P-loop containing nucleoside triphosphate hydrolases"/>
    <property type="match status" value="1"/>
</dbReference>
<dbReference type="AlphaFoldDB" id="A0A183GI50"/>
<reference evidence="18" key="1">
    <citation type="submission" date="2019-09" db="UniProtKB">
        <authorList>
            <consortium name="WormBaseParasite"/>
        </authorList>
    </citation>
    <scope>IDENTIFICATION</scope>
</reference>
<keyword evidence="17" id="KW-1185">Reference proteome</keyword>
<evidence type="ECO:0000313" key="17">
    <source>
        <dbReference type="Proteomes" id="UP000050761"/>
    </source>
</evidence>
<dbReference type="GO" id="GO:0005509">
    <property type="term" value="F:calcium ion binding"/>
    <property type="evidence" value="ECO:0007669"/>
    <property type="project" value="InterPro"/>
</dbReference>
<dbReference type="WBParaSite" id="HPBE_0002229101-mRNA-1">
    <property type="protein sequence ID" value="HPBE_0002229101-mRNA-1"/>
    <property type="gene ID" value="HPBE_0002229101"/>
</dbReference>
<dbReference type="GO" id="GO:0003924">
    <property type="term" value="F:GTPase activity"/>
    <property type="evidence" value="ECO:0007669"/>
    <property type="project" value="InterPro"/>
</dbReference>
<dbReference type="InterPro" id="IPR011992">
    <property type="entry name" value="EF-hand-dom_pair"/>
</dbReference>
<keyword evidence="11" id="KW-1133">Transmembrane helix</keyword>